<dbReference type="EMBL" id="RVVJ01000036">
    <property type="protein sequence ID" value="MML56167.1"/>
    <property type="molecule type" value="Genomic_DNA"/>
</dbReference>
<sequence length="252" mass="28531">MYTGQTCKRGEVVVPVINDKAIFTYIYRTLQSKLVHVQYTAEKATRLRRKMSGAATENRRIAEGMSEFVNRTYVLRKRLNLKIPSLSAREKRYGKQVIKLLDDLMEYTTDMQNSVSRSAGTMDVSAGSLQVTVLKAVHYQWRERVYMSVLNKTNTIPGEDEHHCLLGRWYDGEGREKYGLLPAFIRLGDVHRKLHQVAAELAKEDMEHPGQERLLKKLEDFETVSLAVIAALDALDDSIIEPGKADASAGSL</sequence>
<dbReference type="Gene3D" id="1.20.120.30">
    <property type="entry name" value="Aspartate receptor, ligand-binding domain"/>
    <property type="match status" value="1"/>
</dbReference>
<evidence type="ECO:0000259" key="1">
    <source>
        <dbReference type="Pfam" id="PF13682"/>
    </source>
</evidence>
<accession>A0A403QNC4</accession>
<dbReference type="AlphaFoldDB" id="A0A403QNC4"/>
<comment type="caution">
    <text evidence="2">The sequence shown here is derived from an EMBL/GenBank/DDBJ whole genome shotgun (WGS) entry which is preliminary data.</text>
</comment>
<name>A0A403QNC4_SALET</name>
<dbReference type="InterPro" id="IPR025991">
    <property type="entry name" value="Chemoreceptor_zinc-bind_dom"/>
</dbReference>
<reference evidence="2" key="1">
    <citation type="submission" date="2018-09" db="EMBL/GenBank/DDBJ databases">
        <authorList>
            <person name="Ashton P.M."/>
            <person name="Dallman T."/>
            <person name="Nair S."/>
            <person name="De Pinna E."/>
            <person name="Peters T."/>
            <person name="Grant K."/>
        </authorList>
    </citation>
    <scope>NUCLEOTIDE SEQUENCE [LARGE SCALE GENOMIC DNA]</scope>
    <source>
        <strain evidence="2">598938</strain>
    </source>
</reference>
<feature type="domain" description="Chemoreceptor zinc-binding" evidence="1">
    <location>
        <begin position="138"/>
        <end position="201"/>
    </location>
</feature>
<proteinExistence type="predicted"/>
<protein>
    <recommendedName>
        <fullName evidence="1">Chemoreceptor zinc-binding domain-containing protein</fullName>
    </recommendedName>
</protein>
<gene>
    <name evidence="2" type="ORF">D7N80_23380</name>
</gene>
<dbReference type="Proteomes" id="UP000885348">
    <property type="component" value="Unassembled WGS sequence"/>
</dbReference>
<dbReference type="Pfam" id="PF13682">
    <property type="entry name" value="CZB"/>
    <property type="match status" value="1"/>
</dbReference>
<evidence type="ECO:0000313" key="2">
    <source>
        <dbReference type="EMBL" id="MML56167.1"/>
    </source>
</evidence>
<organism evidence="2">
    <name type="scientific">Salmonella enterica I</name>
    <dbReference type="NCBI Taxonomy" id="59201"/>
    <lineage>
        <taxon>Bacteria</taxon>
        <taxon>Pseudomonadati</taxon>
        <taxon>Pseudomonadota</taxon>
        <taxon>Gammaproteobacteria</taxon>
        <taxon>Enterobacterales</taxon>
        <taxon>Enterobacteriaceae</taxon>
        <taxon>Salmonella</taxon>
    </lineage>
</organism>